<evidence type="ECO:0000313" key="4">
    <source>
        <dbReference type="Proteomes" id="UP001219525"/>
    </source>
</evidence>
<dbReference type="InterPro" id="IPR001810">
    <property type="entry name" value="F-box_dom"/>
</dbReference>
<feature type="compositionally biased region" description="Polar residues" evidence="1">
    <location>
        <begin position="380"/>
        <end position="394"/>
    </location>
</feature>
<reference evidence="3" key="1">
    <citation type="submission" date="2023-03" db="EMBL/GenBank/DDBJ databases">
        <title>Massive genome expansion in bonnet fungi (Mycena s.s.) driven by repeated elements and novel gene families across ecological guilds.</title>
        <authorList>
            <consortium name="Lawrence Berkeley National Laboratory"/>
            <person name="Harder C.B."/>
            <person name="Miyauchi S."/>
            <person name="Viragh M."/>
            <person name="Kuo A."/>
            <person name="Thoen E."/>
            <person name="Andreopoulos B."/>
            <person name="Lu D."/>
            <person name="Skrede I."/>
            <person name="Drula E."/>
            <person name="Henrissat B."/>
            <person name="Morin E."/>
            <person name="Kohler A."/>
            <person name="Barry K."/>
            <person name="LaButti K."/>
            <person name="Morin E."/>
            <person name="Salamov A."/>
            <person name="Lipzen A."/>
            <person name="Mereny Z."/>
            <person name="Hegedus B."/>
            <person name="Baldrian P."/>
            <person name="Stursova M."/>
            <person name="Weitz H."/>
            <person name="Taylor A."/>
            <person name="Grigoriev I.V."/>
            <person name="Nagy L.G."/>
            <person name="Martin F."/>
            <person name="Kauserud H."/>
        </authorList>
    </citation>
    <scope>NUCLEOTIDE SEQUENCE</scope>
    <source>
        <strain evidence="3">9144</strain>
    </source>
</reference>
<evidence type="ECO:0000256" key="1">
    <source>
        <dbReference type="SAM" id="MobiDB-lite"/>
    </source>
</evidence>
<proteinExistence type="predicted"/>
<dbReference type="Gene3D" id="1.20.1280.50">
    <property type="match status" value="1"/>
</dbReference>
<feature type="region of interest" description="Disordered" evidence="1">
    <location>
        <begin position="347"/>
        <end position="395"/>
    </location>
</feature>
<name>A0AAD6YJM8_9AGAR</name>
<organism evidence="3 4">
    <name type="scientific">Mycena pura</name>
    <dbReference type="NCBI Taxonomy" id="153505"/>
    <lineage>
        <taxon>Eukaryota</taxon>
        <taxon>Fungi</taxon>
        <taxon>Dikarya</taxon>
        <taxon>Basidiomycota</taxon>
        <taxon>Agaricomycotina</taxon>
        <taxon>Agaricomycetes</taxon>
        <taxon>Agaricomycetidae</taxon>
        <taxon>Agaricales</taxon>
        <taxon>Marasmiineae</taxon>
        <taxon>Mycenaceae</taxon>
        <taxon>Mycena</taxon>
    </lineage>
</organism>
<sequence length="496" mass="55158">MEPVDTLPSEILAQIFKSGTTLPSTRPGCLPCLVAYSSVSQRWRSAALEHPDLWTAIHVPFSMRNVVAWIALCLERSKSCLFDITLRLPEPMDMSVITNVMLLVVQHVSRLRCLVITADSFLSNPGEIFALLQNAQRARRLAVLELTFPDPNSNISMTIPHGGLLIHTPSLTSLRLHGVASPVPFVGLRSLDIQGLRTTHADFRDMVTASPLLTALILPKLRLMVDLKSKSLPPIEIPSLKILALSFSKPLPSNQFNPCHNLISLLSIPNLEYLELVGGMIPDLAKTFQDPSAFTKLRTLRLVGVAVVSRNPDVNNVLYLRALTTIEELQLIHSHAEYLLPTETISEKRPKVRSSRTRSISSRDDGARRMYYPHARPHQSPATVNPRDSPSSSEPIYPNLRSISLDTLPAVGALWLYRFVMETPQIEFVKLSPGAEKHLSTSLGMRADGTLQTLPFTPFLDPTENNPVDAGKLLRKRVRVQEIDTDGYIHWQSAVI</sequence>
<feature type="domain" description="F-box" evidence="2">
    <location>
        <begin position="5"/>
        <end position="58"/>
    </location>
</feature>
<evidence type="ECO:0000259" key="2">
    <source>
        <dbReference type="Pfam" id="PF12937"/>
    </source>
</evidence>
<comment type="caution">
    <text evidence="3">The sequence shown here is derived from an EMBL/GenBank/DDBJ whole genome shotgun (WGS) entry which is preliminary data.</text>
</comment>
<dbReference type="AlphaFoldDB" id="A0AAD6YJM8"/>
<gene>
    <name evidence="3" type="ORF">GGX14DRAFT_494442</name>
</gene>
<evidence type="ECO:0000313" key="3">
    <source>
        <dbReference type="EMBL" id="KAJ7219398.1"/>
    </source>
</evidence>
<protein>
    <recommendedName>
        <fullName evidence="2">F-box domain-containing protein</fullName>
    </recommendedName>
</protein>
<dbReference type="InterPro" id="IPR032675">
    <property type="entry name" value="LRR_dom_sf"/>
</dbReference>
<dbReference type="SUPFAM" id="SSF52047">
    <property type="entry name" value="RNI-like"/>
    <property type="match status" value="1"/>
</dbReference>
<dbReference type="Pfam" id="PF12937">
    <property type="entry name" value="F-box-like"/>
    <property type="match status" value="1"/>
</dbReference>
<keyword evidence="4" id="KW-1185">Reference proteome</keyword>
<dbReference type="EMBL" id="JARJCW010000011">
    <property type="protein sequence ID" value="KAJ7219398.1"/>
    <property type="molecule type" value="Genomic_DNA"/>
</dbReference>
<accession>A0AAD6YJM8</accession>
<dbReference type="Gene3D" id="3.80.10.10">
    <property type="entry name" value="Ribonuclease Inhibitor"/>
    <property type="match status" value="1"/>
</dbReference>
<dbReference type="Proteomes" id="UP001219525">
    <property type="component" value="Unassembled WGS sequence"/>
</dbReference>